<evidence type="ECO:0000313" key="2">
    <source>
        <dbReference type="EMBL" id="PED82888.1"/>
    </source>
</evidence>
<organism evidence="2 3">
    <name type="scientific">Bacillus pseudomycoides</name>
    <dbReference type="NCBI Taxonomy" id="64104"/>
    <lineage>
        <taxon>Bacteria</taxon>
        <taxon>Bacillati</taxon>
        <taxon>Bacillota</taxon>
        <taxon>Bacilli</taxon>
        <taxon>Bacillales</taxon>
        <taxon>Bacillaceae</taxon>
        <taxon>Bacillus</taxon>
        <taxon>Bacillus cereus group</taxon>
    </lineage>
</organism>
<dbReference type="RefSeq" id="WP_097899624.1">
    <property type="nucleotide sequence ID" value="NZ_NVOR01000024.1"/>
</dbReference>
<feature type="compositionally biased region" description="Basic and acidic residues" evidence="1">
    <location>
        <begin position="174"/>
        <end position="185"/>
    </location>
</feature>
<dbReference type="Proteomes" id="UP000221020">
    <property type="component" value="Unassembled WGS sequence"/>
</dbReference>
<gene>
    <name evidence="2" type="ORF">CON65_09465</name>
</gene>
<proteinExistence type="predicted"/>
<dbReference type="EMBL" id="NVOR01000024">
    <property type="protein sequence ID" value="PED82888.1"/>
    <property type="molecule type" value="Genomic_DNA"/>
</dbReference>
<dbReference type="AlphaFoldDB" id="A0AA91VCW0"/>
<accession>A0AA91VCW0</accession>
<name>A0AA91VCW0_9BACI</name>
<reference evidence="2 3" key="1">
    <citation type="submission" date="2017-09" db="EMBL/GenBank/DDBJ databases">
        <title>Large-scale bioinformatics analysis of Bacillus genomes uncovers conserved roles of natural products in bacterial physiology.</title>
        <authorList>
            <consortium name="Agbiome Team Llc"/>
            <person name="Bleich R.M."/>
            <person name="Grubbs K.J."/>
            <person name="Santa Maria K.C."/>
            <person name="Allen S.E."/>
            <person name="Farag S."/>
            <person name="Shank E.A."/>
            <person name="Bowers A."/>
        </authorList>
    </citation>
    <scope>NUCLEOTIDE SEQUENCE [LARGE SCALE GENOMIC DNA]</scope>
    <source>
        <strain evidence="2 3">AFS092012</strain>
    </source>
</reference>
<sequence length="194" mass="22771">MEKETEEADILTEEVLMKHFGATEGFSRVSNSLVRLYTLLPGFNSDVVGLYAYMRSWRNTSNEDLLYTVWHSREYLQLQSGLGRKAFNTRLSVLVTYGLVETKKSPIVANKDYFIVHDPLERAEFLATYRQYVDEFLNKAAEIEARNKTDRERRYEKQRQRLYDDIRISHEAKKVPSVQKEHSDNDGLSIMDYL</sequence>
<evidence type="ECO:0000313" key="3">
    <source>
        <dbReference type="Proteomes" id="UP000221020"/>
    </source>
</evidence>
<protein>
    <submittedName>
        <fullName evidence="2">Uncharacterized protein</fullName>
    </submittedName>
</protein>
<evidence type="ECO:0000256" key="1">
    <source>
        <dbReference type="SAM" id="MobiDB-lite"/>
    </source>
</evidence>
<comment type="caution">
    <text evidence="2">The sequence shown here is derived from an EMBL/GenBank/DDBJ whole genome shotgun (WGS) entry which is preliminary data.</text>
</comment>
<feature type="region of interest" description="Disordered" evidence="1">
    <location>
        <begin position="174"/>
        <end position="194"/>
    </location>
</feature>